<dbReference type="PANTHER" id="PTHR30363:SF51">
    <property type="entry name" value="HTH-TYPE TRANSCRIPTIONAL REPRESSOR GLCR"/>
    <property type="match status" value="1"/>
</dbReference>
<dbReference type="InterPro" id="IPR001034">
    <property type="entry name" value="DeoR_HTH"/>
</dbReference>
<reference evidence="5 6" key="1">
    <citation type="journal article" date="2015" name="Genome Announc.">
        <title>Expanding the biotechnology potential of lactobacilli through comparative genomics of 213 strains and associated genera.</title>
        <authorList>
            <person name="Sun Z."/>
            <person name="Harris H.M."/>
            <person name="McCann A."/>
            <person name="Guo C."/>
            <person name="Argimon S."/>
            <person name="Zhang W."/>
            <person name="Yang X."/>
            <person name="Jeffery I.B."/>
            <person name="Cooney J.C."/>
            <person name="Kagawa T.F."/>
            <person name="Liu W."/>
            <person name="Song Y."/>
            <person name="Salvetti E."/>
            <person name="Wrobel A."/>
            <person name="Rasinkangas P."/>
            <person name="Parkhill J."/>
            <person name="Rea M.C."/>
            <person name="O'Sullivan O."/>
            <person name="Ritari J."/>
            <person name="Douillard F.P."/>
            <person name="Paul Ross R."/>
            <person name="Yang R."/>
            <person name="Briner A.E."/>
            <person name="Felis G.E."/>
            <person name="de Vos W.M."/>
            <person name="Barrangou R."/>
            <person name="Klaenhammer T.R."/>
            <person name="Caufield P.W."/>
            <person name="Cui Y."/>
            <person name="Zhang H."/>
            <person name="O'Toole P.W."/>
        </authorList>
    </citation>
    <scope>NUCLEOTIDE SEQUENCE [LARGE SCALE GENOMIC DNA]</scope>
    <source>
        <strain evidence="5 6">DSM 21376</strain>
    </source>
</reference>
<dbReference type="Proteomes" id="UP000050961">
    <property type="component" value="Unassembled WGS sequence"/>
</dbReference>
<dbReference type="PANTHER" id="PTHR30363">
    <property type="entry name" value="HTH-TYPE TRANSCRIPTIONAL REGULATOR SRLR-RELATED"/>
    <property type="match status" value="1"/>
</dbReference>
<dbReference type="STRING" id="1423806.FD15_GL000167"/>
<dbReference type="InterPro" id="IPR050313">
    <property type="entry name" value="Carb_Metab_HTH_regulators"/>
</dbReference>
<dbReference type="GO" id="GO:0003700">
    <property type="term" value="F:DNA-binding transcription factor activity"/>
    <property type="evidence" value="ECO:0007669"/>
    <property type="project" value="InterPro"/>
</dbReference>
<gene>
    <name evidence="5" type="ORF">FD15_GL000167</name>
</gene>
<dbReference type="OrthoDB" id="9798651at2"/>
<name>A0A023CZ03_9LACO</name>
<dbReference type="PROSITE" id="PS00894">
    <property type="entry name" value="HTH_DEOR_1"/>
    <property type="match status" value="1"/>
</dbReference>
<dbReference type="PATRIC" id="fig|1423806.3.peg.170"/>
<dbReference type="AlphaFoldDB" id="A0A023CZ03"/>
<evidence type="ECO:0000256" key="2">
    <source>
        <dbReference type="ARBA" id="ARBA00023125"/>
    </source>
</evidence>
<dbReference type="InterPro" id="IPR014036">
    <property type="entry name" value="DeoR-like_C"/>
</dbReference>
<accession>A0A023CZ03</accession>
<protein>
    <submittedName>
        <fullName evidence="5">DeoR family transcriptional regulator</fullName>
    </submittedName>
</protein>
<dbReference type="EMBL" id="AYZF01000008">
    <property type="protein sequence ID" value="KRN06619.1"/>
    <property type="molecule type" value="Genomic_DNA"/>
</dbReference>
<dbReference type="Pfam" id="PF08220">
    <property type="entry name" value="HTH_DeoR"/>
    <property type="match status" value="1"/>
</dbReference>
<dbReference type="GO" id="GO:0003677">
    <property type="term" value="F:DNA binding"/>
    <property type="evidence" value="ECO:0007669"/>
    <property type="project" value="UniProtKB-KW"/>
</dbReference>
<dbReference type="SUPFAM" id="SSF46785">
    <property type="entry name" value="Winged helix' DNA-binding domain"/>
    <property type="match status" value="1"/>
</dbReference>
<dbReference type="SUPFAM" id="SSF100950">
    <property type="entry name" value="NagB/RpiA/CoA transferase-like"/>
    <property type="match status" value="1"/>
</dbReference>
<dbReference type="InterPro" id="IPR036388">
    <property type="entry name" value="WH-like_DNA-bd_sf"/>
</dbReference>
<dbReference type="InterPro" id="IPR036390">
    <property type="entry name" value="WH_DNA-bd_sf"/>
</dbReference>
<dbReference type="RefSeq" id="WP_034989593.1">
    <property type="nucleotide sequence ID" value="NZ_AYZF01000008.1"/>
</dbReference>
<keyword evidence="3" id="KW-0804">Transcription</keyword>
<evidence type="ECO:0000313" key="6">
    <source>
        <dbReference type="Proteomes" id="UP000050961"/>
    </source>
</evidence>
<evidence type="ECO:0000256" key="3">
    <source>
        <dbReference type="ARBA" id="ARBA00023163"/>
    </source>
</evidence>
<keyword evidence="2" id="KW-0238">DNA-binding</keyword>
<dbReference type="InterPro" id="IPR018356">
    <property type="entry name" value="Tscrpt_reg_HTH_DeoR_CS"/>
</dbReference>
<comment type="caution">
    <text evidence="5">The sequence shown here is derived from an EMBL/GenBank/DDBJ whole genome shotgun (WGS) entry which is preliminary data.</text>
</comment>
<dbReference type="Gene3D" id="1.10.10.10">
    <property type="entry name" value="Winged helix-like DNA-binding domain superfamily/Winged helix DNA-binding domain"/>
    <property type="match status" value="1"/>
</dbReference>
<evidence type="ECO:0000313" key="5">
    <source>
        <dbReference type="EMBL" id="KRN06619.1"/>
    </source>
</evidence>
<feature type="domain" description="HTH deoR-type" evidence="4">
    <location>
        <begin position="3"/>
        <end position="58"/>
    </location>
</feature>
<evidence type="ECO:0000256" key="1">
    <source>
        <dbReference type="ARBA" id="ARBA00023015"/>
    </source>
</evidence>
<proteinExistence type="predicted"/>
<dbReference type="SMART" id="SM00420">
    <property type="entry name" value="HTH_DEOR"/>
    <property type="match status" value="1"/>
</dbReference>
<dbReference type="InterPro" id="IPR037171">
    <property type="entry name" value="NagB/RpiA_transferase-like"/>
</dbReference>
<sequence>MIQQKRLLLIKEMLQEKDELTTKYLAKYFNVSADTVRRDILKLVSSGQGIRFHGGIMTMDLNGVPGYKTRSHIKSSIKSDMAQLAARLVSTRGLYFIGTSTTLVQLCGLLEEKNITVITNSIDNALELSKNMLPRVELLGGRLDKGNRYTYSLEMLTQLASFTFDTVFIGTSGVFKDGIFVVDKDDASILKKAVQRARRVIMIAEQYKFDSNKSSPYKVADCSEIDVIITDNKLDNEHRKWFKPNIKIKDILEG</sequence>
<evidence type="ECO:0000259" key="4">
    <source>
        <dbReference type="PROSITE" id="PS51000"/>
    </source>
</evidence>
<organism evidence="5 6">
    <name type="scientific">Liquorilactobacillus sucicola DSM 21376 = JCM 15457</name>
    <dbReference type="NCBI Taxonomy" id="1423806"/>
    <lineage>
        <taxon>Bacteria</taxon>
        <taxon>Bacillati</taxon>
        <taxon>Bacillota</taxon>
        <taxon>Bacilli</taxon>
        <taxon>Lactobacillales</taxon>
        <taxon>Lactobacillaceae</taxon>
        <taxon>Liquorilactobacillus</taxon>
    </lineage>
</organism>
<dbReference type="Gene3D" id="3.40.50.1360">
    <property type="match status" value="1"/>
</dbReference>
<keyword evidence="6" id="KW-1185">Reference proteome</keyword>
<dbReference type="eggNOG" id="COG1349">
    <property type="taxonomic scope" value="Bacteria"/>
</dbReference>
<keyword evidence="1" id="KW-0805">Transcription regulation</keyword>
<dbReference type="PROSITE" id="PS51000">
    <property type="entry name" value="HTH_DEOR_2"/>
    <property type="match status" value="1"/>
</dbReference>
<dbReference type="SMART" id="SM01134">
    <property type="entry name" value="DeoRC"/>
    <property type="match status" value="1"/>
</dbReference>
<dbReference type="Pfam" id="PF00455">
    <property type="entry name" value="DeoRC"/>
    <property type="match status" value="1"/>
</dbReference>